<gene>
    <name evidence="1" type="ORF">KL86DYS1_31595</name>
</gene>
<accession>A0A212K6C7</accession>
<dbReference type="EMBL" id="FLUM01000003">
    <property type="protein sequence ID" value="SBW07168.1"/>
    <property type="molecule type" value="Genomic_DNA"/>
</dbReference>
<protein>
    <submittedName>
        <fullName evidence="1">Uncharacterized protein</fullName>
    </submittedName>
</protein>
<reference evidence="1" key="1">
    <citation type="submission" date="2016-04" db="EMBL/GenBank/DDBJ databases">
        <authorList>
            <person name="Evans L.H."/>
            <person name="Alamgir A."/>
            <person name="Owens N."/>
            <person name="Weber N.D."/>
            <person name="Virtaneva K."/>
            <person name="Barbian K."/>
            <person name="Babar A."/>
            <person name="Rosenke K."/>
        </authorList>
    </citation>
    <scope>NUCLEOTIDE SEQUENCE</scope>
    <source>
        <strain evidence="1">86-1</strain>
    </source>
</reference>
<dbReference type="AlphaFoldDB" id="A0A212K6C7"/>
<evidence type="ECO:0000313" key="1">
    <source>
        <dbReference type="EMBL" id="SBW07168.1"/>
    </source>
</evidence>
<sequence>MLQIEFNDQKISVPQSWADLSLADYEKWFKRILEDQTEYLHMVADLCRMDRELLLNSPVQLYDAISKAISFASNADMEPDTHVNIDGRDYFISPSDELTLGEWIDIEQTLESDSPTKITEMLAIVCRPAGERYNTVTATQRKEMFRNLSCDKALPLVAFFLHKKKKSEAILHHYSMVAAQANRFLKDTKTFVINGDGIKRLPIWQRIRYTYLTRSLEKQLSKFSDSSFTG</sequence>
<proteinExistence type="predicted"/>
<organism evidence="1">
    <name type="scientific">uncultured Dysgonomonas sp</name>
    <dbReference type="NCBI Taxonomy" id="206096"/>
    <lineage>
        <taxon>Bacteria</taxon>
        <taxon>Pseudomonadati</taxon>
        <taxon>Bacteroidota</taxon>
        <taxon>Bacteroidia</taxon>
        <taxon>Bacteroidales</taxon>
        <taxon>Dysgonomonadaceae</taxon>
        <taxon>Dysgonomonas</taxon>
        <taxon>environmental samples</taxon>
    </lineage>
</organism>
<dbReference type="RefSeq" id="WP_296944569.1">
    <property type="nucleotide sequence ID" value="NZ_LT599032.1"/>
</dbReference>
<name>A0A212K6C7_9BACT</name>